<proteinExistence type="predicted"/>
<evidence type="ECO:0000313" key="1">
    <source>
        <dbReference type="EMBL" id="REE79734.1"/>
    </source>
</evidence>
<comment type="caution">
    <text evidence="1">The sequence shown here is derived from an EMBL/GenBank/DDBJ whole genome shotgun (WGS) entry which is preliminary data.</text>
</comment>
<name>A0A3D9RQG3_9FLAO</name>
<sequence>MRYFEQFSQMKKLNTLLGIILGLTLICCSSDSDENSNSQKHLTNINYSYLDGQIRLTQNLVYDANNNLIEINDENGLVMSSYDYNGSDRLIKVVDFQYNDDGTNFEFIKNISYNNDNKISNIEIIDNIYNAEDGKLIGMYNYNKVVNYGDNTITVVTDGIGSETVILSLSNNWITGVKIIRKNTLQADMVFTYDNEGNCISGSGLYQPGLYDTTDIDLNVIYGNEEKNPHFNAFFYFNVLCYNNSFFNLKRVLIEQQGTKYPKKIQWYQFEGWNYRDYHEYSFDIDGSIISKKTNVFNTNTYGEIVSYTWE</sequence>
<evidence type="ECO:0000313" key="2">
    <source>
        <dbReference type="Proteomes" id="UP000256429"/>
    </source>
</evidence>
<keyword evidence="2" id="KW-1185">Reference proteome</keyword>
<dbReference type="Proteomes" id="UP000256429">
    <property type="component" value="Unassembled WGS sequence"/>
</dbReference>
<reference evidence="1 2" key="1">
    <citation type="submission" date="2018-08" db="EMBL/GenBank/DDBJ databases">
        <title>Genomic Encyclopedia of Type Strains, Phase III (KMG-III): the genomes of soil and plant-associated and newly described type strains.</title>
        <authorList>
            <person name="Whitman W."/>
        </authorList>
    </citation>
    <scope>NUCLEOTIDE SEQUENCE [LARGE SCALE GENOMIC DNA]</scope>
    <source>
        <strain evidence="1 2">325-5</strain>
    </source>
</reference>
<gene>
    <name evidence="1" type="ORF">BX611_2630</name>
</gene>
<dbReference type="Gene3D" id="2.180.10.10">
    <property type="entry name" value="RHS repeat-associated core"/>
    <property type="match status" value="1"/>
</dbReference>
<dbReference type="Pfam" id="PF05593">
    <property type="entry name" value="RHS_repeat"/>
    <property type="match status" value="1"/>
</dbReference>
<protein>
    <submittedName>
        <fullName evidence="1">YD repeat-containing protein</fullName>
    </submittedName>
</protein>
<dbReference type="InterPro" id="IPR031325">
    <property type="entry name" value="RHS_repeat"/>
</dbReference>
<dbReference type="EMBL" id="QTTQ01000012">
    <property type="protein sequence ID" value="REE79734.1"/>
    <property type="molecule type" value="Genomic_DNA"/>
</dbReference>
<organism evidence="1 2">
    <name type="scientific">Lutibacter oceani</name>
    <dbReference type="NCBI Taxonomy" id="1853311"/>
    <lineage>
        <taxon>Bacteria</taxon>
        <taxon>Pseudomonadati</taxon>
        <taxon>Bacteroidota</taxon>
        <taxon>Flavobacteriia</taxon>
        <taxon>Flavobacteriales</taxon>
        <taxon>Flavobacteriaceae</taxon>
        <taxon>Lutibacter</taxon>
    </lineage>
</organism>
<dbReference type="AlphaFoldDB" id="A0A3D9RQG3"/>
<accession>A0A3D9RQG3</accession>